<feature type="domain" description="Reverse transcriptase" evidence="1">
    <location>
        <begin position="112"/>
        <end position="208"/>
    </location>
</feature>
<dbReference type="Proteomes" id="UP000828251">
    <property type="component" value="Unassembled WGS sequence"/>
</dbReference>
<dbReference type="SUPFAM" id="SSF56672">
    <property type="entry name" value="DNA/RNA polymerases"/>
    <property type="match status" value="1"/>
</dbReference>
<proteinExistence type="predicted"/>
<name>A0A9D3ZS65_9ROSI</name>
<accession>A0A9D3ZS65</accession>
<organism evidence="2 3">
    <name type="scientific">Gossypium stocksii</name>
    <dbReference type="NCBI Taxonomy" id="47602"/>
    <lineage>
        <taxon>Eukaryota</taxon>
        <taxon>Viridiplantae</taxon>
        <taxon>Streptophyta</taxon>
        <taxon>Embryophyta</taxon>
        <taxon>Tracheophyta</taxon>
        <taxon>Spermatophyta</taxon>
        <taxon>Magnoliopsida</taxon>
        <taxon>eudicotyledons</taxon>
        <taxon>Gunneridae</taxon>
        <taxon>Pentapetalae</taxon>
        <taxon>rosids</taxon>
        <taxon>malvids</taxon>
        <taxon>Malvales</taxon>
        <taxon>Malvaceae</taxon>
        <taxon>Malvoideae</taxon>
        <taxon>Gossypium</taxon>
    </lineage>
</organism>
<comment type="caution">
    <text evidence="2">The sequence shown here is derived from an EMBL/GenBank/DDBJ whole genome shotgun (WGS) entry which is preliminary data.</text>
</comment>
<dbReference type="OrthoDB" id="1744687at2759"/>
<dbReference type="EMBL" id="JAIQCV010000009">
    <property type="protein sequence ID" value="KAH1063639.1"/>
    <property type="molecule type" value="Genomic_DNA"/>
</dbReference>
<dbReference type="AlphaFoldDB" id="A0A9D3ZS65"/>
<dbReference type="InterPro" id="IPR043502">
    <property type="entry name" value="DNA/RNA_pol_sf"/>
</dbReference>
<dbReference type="CDD" id="cd01650">
    <property type="entry name" value="RT_nLTR_like"/>
    <property type="match status" value="1"/>
</dbReference>
<evidence type="ECO:0000313" key="3">
    <source>
        <dbReference type="Proteomes" id="UP000828251"/>
    </source>
</evidence>
<gene>
    <name evidence="2" type="ORF">J1N35_028626</name>
</gene>
<dbReference type="Pfam" id="PF00078">
    <property type="entry name" value="RVT_1"/>
    <property type="match status" value="1"/>
</dbReference>
<sequence length="414" mass="47221">MLRVIMEHFGKLFTASDVVGDHRVLSLVEEKVSSSMNDDLLKLFIKGDIRLAVKEITPLKAPRLNGFLAIFFQKYWHIVGDEVSKYCLNILNGRIAMDDINKIYLVLIPKIDKPEHVSHFRPISLCSVIYKIITKVLVGRMSSILDSCINETQGAFIPGRHISDNTLIAYEVLHSLNMKKNAKKKGNFELKLDLSKAYDRVEWDFIAVKANGMLRSASIGRNKLAITHLLFADDCIIFGDASVKGVNIVRNILVKYEVASGQQINLDKSLIYFGASVGSEDRNLIANTLGVRMALNPEKYLGSPMMIMRKKKWAFANLVDRFRKRIEGWSCIISRWRSICGVRELFDDGLLWRIKNGKKVNIWNDPWLLDPGNDRLLVQAIDTHWSTMDQLINAEDAEFKMCWSSVMMLLEIIQ</sequence>
<evidence type="ECO:0000313" key="2">
    <source>
        <dbReference type="EMBL" id="KAH1063639.1"/>
    </source>
</evidence>
<evidence type="ECO:0000259" key="1">
    <source>
        <dbReference type="Pfam" id="PF00078"/>
    </source>
</evidence>
<dbReference type="PANTHER" id="PTHR46890">
    <property type="entry name" value="NON-LTR RETROLELEMENT REVERSE TRANSCRIPTASE-LIKE PROTEIN-RELATED"/>
    <property type="match status" value="1"/>
</dbReference>
<dbReference type="PANTHER" id="PTHR46890:SF48">
    <property type="entry name" value="RNA-DIRECTED DNA POLYMERASE"/>
    <property type="match status" value="1"/>
</dbReference>
<reference evidence="2 3" key="1">
    <citation type="journal article" date="2021" name="Plant Biotechnol. J.">
        <title>Multi-omics assisted identification of the key and species-specific regulatory components of drought-tolerant mechanisms in Gossypium stocksii.</title>
        <authorList>
            <person name="Yu D."/>
            <person name="Ke L."/>
            <person name="Zhang D."/>
            <person name="Wu Y."/>
            <person name="Sun Y."/>
            <person name="Mei J."/>
            <person name="Sun J."/>
            <person name="Sun Y."/>
        </authorList>
    </citation>
    <scope>NUCLEOTIDE SEQUENCE [LARGE SCALE GENOMIC DNA]</scope>
    <source>
        <strain evidence="3">cv. E1</strain>
        <tissue evidence="2">Leaf</tissue>
    </source>
</reference>
<keyword evidence="3" id="KW-1185">Reference proteome</keyword>
<dbReference type="InterPro" id="IPR052343">
    <property type="entry name" value="Retrotransposon-Effector_Assoc"/>
</dbReference>
<dbReference type="InterPro" id="IPR000477">
    <property type="entry name" value="RT_dom"/>
</dbReference>
<protein>
    <recommendedName>
        <fullName evidence="1">Reverse transcriptase domain-containing protein</fullName>
    </recommendedName>
</protein>